<evidence type="ECO:0000313" key="1">
    <source>
        <dbReference type="EMBL" id="ROT74474.1"/>
    </source>
</evidence>
<reference evidence="1 2" key="2">
    <citation type="submission" date="2019-01" db="EMBL/GenBank/DDBJ databases">
        <title>The decoding of complex shrimp genome reveals the adaptation for benthos swimmer, frequently molting mechanism and breeding impact on genome.</title>
        <authorList>
            <person name="Sun Y."/>
            <person name="Gao Y."/>
            <person name="Yu Y."/>
        </authorList>
    </citation>
    <scope>NUCLEOTIDE SEQUENCE [LARGE SCALE GENOMIC DNA]</scope>
    <source>
        <tissue evidence="1">Muscle</tissue>
    </source>
</reference>
<accession>A0A423TDA1</accession>
<gene>
    <name evidence="1" type="ORF">C7M84_007015</name>
</gene>
<evidence type="ECO:0000313" key="2">
    <source>
        <dbReference type="Proteomes" id="UP000283509"/>
    </source>
</evidence>
<reference evidence="1 2" key="1">
    <citation type="submission" date="2018-04" db="EMBL/GenBank/DDBJ databases">
        <authorList>
            <person name="Zhang X."/>
            <person name="Yuan J."/>
            <person name="Li F."/>
            <person name="Xiang J."/>
        </authorList>
    </citation>
    <scope>NUCLEOTIDE SEQUENCE [LARGE SCALE GENOMIC DNA]</scope>
    <source>
        <tissue evidence="1">Muscle</tissue>
    </source>
</reference>
<organism evidence="1 2">
    <name type="scientific">Penaeus vannamei</name>
    <name type="common">Whiteleg shrimp</name>
    <name type="synonym">Litopenaeus vannamei</name>
    <dbReference type="NCBI Taxonomy" id="6689"/>
    <lineage>
        <taxon>Eukaryota</taxon>
        <taxon>Metazoa</taxon>
        <taxon>Ecdysozoa</taxon>
        <taxon>Arthropoda</taxon>
        <taxon>Crustacea</taxon>
        <taxon>Multicrustacea</taxon>
        <taxon>Malacostraca</taxon>
        <taxon>Eumalacostraca</taxon>
        <taxon>Eucarida</taxon>
        <taxon>Decapoda</taxon>
        <taxon>Dendrobranchiata</taxon>
        <taxon>Penaeoidea</taxon>
        <taxon>Penaeidae</taxon>
        <taxon>Penaeus</taxon>
    </lineage>
</organism>
<dbReference type="OrthoDB" id="6377048at2759"/>
<keyword evidence="2" id="KW-1185">Reference proteome</keyword>
<name>A0A423TDA1_PENVA</name>
<dbReference type="EMBL" id="QCYY01001889">
    <property type="protein sequence ID" value="ROT74474.1"/>
    <property type="molecule type" value="Genomic_DNA"/>
</dbReference>
<protein>
    <submittedName>
        <fullName evidence="1">Uncharacterized protein</fullName>
    </submittedName>
</protein>
<dbReference type="AlphaFoldDB" id="A0A423TDA1"/>
<comment type="caution">
    <text evidence="1">The sequence shown here is derived from an EMBL/GenBank/DDBJ whole genome shotgun (WGS) entry which is preliminary data.</text>
</comment>
<sequence length="663" mass="72535">MLRGGSQSSVSLRCKVKVLLFKMKDRGGGLLLGLVALASSFQIQDDCLVKERIEEKDVMFDTLEFLSLVEGNFTVAEVVLTCQDSETVYLLNIGQDKISLKKSGQEKSAQEEFSGQLATTAEWRRLKLGLANKNVTLECDGEPLLQNDFELGCTVGEISVDKGRFTRKCSPGTPTWVVETDSTLKLPLVQAEKGVRGSFTLFSLKPFKPSFSMKGAKVVLGLRGNSLVTNGNMEPLPAEPHDVLFEISSEGKRASLKVTKDGRVVHDTALEDSPKCMEVSGDEKFVLVQKLGLKAPRKEEASACTCDANGAENFTVWCLAGVLAVVSTSFLALVFHYCYSRICKVSVIAANDDLVRGTVSTKNSEQKLSHRQSSFREESYPAYLEPVSVPVAQFRGGTITCGRALGSRSTITVPSSTVHLYEEIDETRLTAIGRPLSDSSTECTESERVSAREALVKIVGNETESVNNSEHQEIRDASETLQHEEQVSEMSTVVKEEDICYDPEVVIANNNNNSINNNHEEGVEYLLSPYQGLMSKREVESDTDYVVESFIGPSPTPPLQESPQDERLAYQIEEVSPTGATSIADPLITGAEKDEGEIVVFQREDGAFVNQDGTPVSSELQYLIATSQQDFAPSLEPVDHSDSIFVSPGTFDHHHTIDVNTGL</sequence>
<proteinExistence type="predicted"/>
<dbReference type="Proteomes" id="UP000283509">
    <property type="component" value="Unassembled WGS sequence"/>
</dbReference>